<dbReference type="EMBL" id="JAIWQS010000010">
    <property type="protein sequence ID" value="KAJ8752625.1"/>
    <property type="molecule type" value="Genomic_DNA"/>
</dbReference>
<gene>
    <name evidence="1" type="ORF">K2173_005514</name>
</gene>
<dbReference type="Proteomes" id="UP001159364">
    <property type="component" value="Linkage Group LG10"/>
</dbReference>
<protein>
    <submittedName>
        <fullName evidence="1">Uncharacterized protein</fullName>
    </submittedName>
</protein>
<evidence type="ECO:0000313" key="2">
    <source>
        <dbReference type="Proteomes" id="UP001159364"/>
    </source>
</evidence>
<accession>A0AAV8SL50</accession>
<keyword evidence="2" id="KW-1185">Reference proteome</keyword>
<evidence type="ECO:0000313" key="1">
    <source>
        <dbReference type="EMBL" id="KAJ8752625.1"/>
    </source>
</evidence>
<organism evidence="1 2">
    <name type="scientific">Erythroxylum novogranatense</name>
    <dbReference type="NCBI Taxonomy" id="1862640"/>
    <lineage>
        <taxon>Eukaryota</taxon>
        <taxon>Viridiplantae</taxon>
        <taxon>Streptophyta</taxon>
        <taxon>Embryophyta</taxon>
        <taxon>Tracheophyta</taxon>
        <taxon>Spermatophyta</taxon>
        <taxon>Magnoliopsida</taxon>
        <taxon>eudicotyledons</taxon>
        <taxon>Gunneridae</taxon>
        <taxon>Pentapetalae</taxon>
        <taxon>rosids</taxon>
        <taxon>fabids</taxon>
        <taxon>Malpighiales</taxon>
        <taxon>Erythroxylaceae</taxon>
        <taxon>Erythroxylum</taxon>
    </lineage>
</organism>
<name>A0AAV8SL50_9ROSI</name>
<dbReference type="AlphaFoldDB" id="A0AAV8SL50"/>
<proteinExistence type="predicted"/>
<reference evidence="1 2" key="1">
    <citation type="submission" date="2021-09" db="EMBL/GenBank/DDBJ databases">
        <title>Genomic insights and catalytic innovation underlie evolution of tropane alkaloids biosynthesis.</title>
        <authorList>
            <person name="Wang Y.-J."/>
            <person name="Tian T."/>
            <person name="Huang J.-P."/>
            <person name="Huang S.-X."/>
        </authorList>
    </citation>
    <scope>NUCLEOTIDE SEQUENCE [LARGE SCALE GENOMIC DNA]</scope>
    <source>
        <strain evidence="1">KIB-2018</strain>
        <tissue evidence="1">Leaf</tissue>
    </source>
</reference>
<comment type="caution">
    <text evidence="1">The sequence shown here is derived from an EMBL/GenBank/DDBJ whole genome shotgun (WGS) entry which is preliminary data.</text>
</comment>
<sequence length="73" mass="8180">MTPIIGWQIDNFGHSAVQAHLLGVEIVGLDIDPIGEEAKWRKIIRPRDIFSISLSFCRAGETEGTDAFLSQRR</sequence>